<proteinExistence type="inferred from homology"/>
<comment type="similarity">
    <text evidence="1">Belongs to the UPF0177 family.</text>
</comment>
<sequence length="255" mass="28548">MDLNRGKQQPVYYLVVAWIVALAVMNSVGTLFERLRFSITISALLEEVTVLLALWLLNHYWLKVHIQWRTDLPFSAQLRVNAFSLFLVVFLLAALETQLAHGKSVKHVLVMAVVALLVAIFEESLFRGILLVGFLQRLGRGNSVWLAVLLSSTLFAVSHLINLSHQSVSLTISQVLMAFGFGLLQSATYLRSGSLIWPILLHFTFDTQVLARSGLISKGNIPAWSGLIPLVIYGTVALILLRRSKRAEVVERFRI</sequence>
<feature type="transmembrane region" description="Helical" evidence="2">
    <location>
        <begin position="12"/>
        <end position="32"/>
    </location>
</feature>
<feature type="transmembrane region" description="Helical" evidence="2">
    <location>
        <begin position="221"/>
        <end position="241"/>
    </location>
</feature>
<feature type="transmembrane region" description="Helical" evidence="2">
    <location>
        <begin position="44"/>
        <end position="62"/>
    </location>
</feature>
<evidence type="ECO:0000256" key="2">
    <source>
        <dbReference type="SAM" id="Phobius"/>
    </source>
</evidence>
<accession>A0AAC8UWJ3</accession>
<feature type="transmembrane region" description="Helical" evidence="2">
    <location>
        <begin position="144"/>
        <end position="163"/>
    </location>
</feature>
<feature type="domain" description="CAAX prenyl protease 2/Lysostaphin resistance protein A-like" evidence="3">
    <location>
        <begin position="107"/>
        <end position="207"/>
    </location>
</feature>
<dbReference type="Proteomes" id="UP000036000">
    <property type="component" value="Chromosome"/>
</dbReference>
<dbReference type="InterPro" id="IPR003675">
    <property type="entry name" value="Rce1/LyrA-like_dom"/>
</dbReference>
<feature type="transmembrane region" description="Helical" evidence="2">
    <location>
        <begin position="175"/>
        <end position="201"/>
    </location>
</feature>
<keyword evidence="2" id="KW-0812">Transmembrane</keyword>
<feature type="transmembrane region" description="Helical" evidence="2">
    <location>
        <begin position="74"/>
        <end position="95"/>
    </location>
</feature>
<keyword evidence="5" id="KW-1185">Reference proteome</keyword>
<evidence type="ECO:0000313" key="5">
    <source>
        <dbReference type="Proteomes" id="UP000036000"/>
    </source>
</evidence>
<evidence type="ECO:0000256" key="1">
    <source>
        <dbReference type="ARBA" id="ARBA00009067"/>
    </source>
</evidence>
<dbReference type="RefSeq" id="WP_048734239.1">
    <property type="nucleotide sequence ID" value="NZ_CP012033.1"/>
</dbReference>
<reference evidence="4 5" key="1">
    <citation type="submission" date="2015-07" db="EMBL/GenBank/DDBJ databases">
        <title>Lactobacillus korensis/26-25/ whole genome sequencing.</title>
        <authorList>
            <person name="Kim M.K."/>
            <person name="Im W.-T."/>
            <person name="Srinivasan S."/>
            <person name="Lee J.-J."/>
        </authorList>
    </citation>
    <scope>NUCLEOTIDE SEQUENCE [LARGE SCALE GENOMIC DNA]</scope>
    <source>
        <strain evidence="4 5">26-25</strain>
    </source>
</reference>
<dbReference type="KEGG" id="lko:ABN16_06940"/>
<dbReference type="AlphaFoldDB" id="A0AAC8UWJ3"/>
<dbReference type="InterPro" id="IPR052710">
    <property type="entry name" value="CAAX_protease"/>
</dbReference>
<feature type="transmembrane region" description="Helical" evidence="2">
    <location>
        <begin position="107"/>
        <end position="132"/>
    </location>
</feature>
<dbReference type="GO" id="GO:0080120">
    <property type="term" value="P:CAAX-box protein maturation"/>
    <property type="evidence" value="ECO:0007669"/>
    <property type="project" value="UniProtKB-ARBA"/>
</dbReference>
<organism evidence="4 5">
    <name type="scientific">Levilactobacillus koreensis</name>
    <dbReference type="NCBI Taxonomy" id="637971"/>
    <lineage>
        <taxon>Bacteria</taxon>
        <taxon>Bacillati</taxon>
        <taxon>Bacillota</taxon>
        <taxon>Bacilli</taxon>
        <taxon>Lactobacillales</taxon>
        <taxon>Lactobacillaceae</taxon>
        <taxon>Levilactobacillus</taxon>
    </lineage>
</organism>
<evidence type="ECO:0000259" key="3">
    <source>
        <dbReference type="Pfam" id="PF02517"/>
    </source>
</evidence>
<keyword evidence="2" id="KW-1133">Transmembrane helix</keyword>
<dbReference type="Pfam" id="PF02517">
    <property type="entry name" value="Rce1-like"/>
    <property type="match status" value="1"/>
</dbReference>
<protein>
    <recommendedName>
        <fullName evidence="3">CAAX prenyl protease 2/Lysostaphin resistance protein A-like domain-containing protein</fullName>
    </recommendedName>
</protein>
<dbReference type="PANTHER" id="PTHR36435:SF1">
    <property type="entry name" value="CAAX AMINO TERMINAL PROTEASE FAMILY PROTEIN"/>
    <property type="match status" value="1"/>
</dbReference>
<keyword evidence="2" id="KW-0472">Membrane</keyword>
<dbReference type="EMBL" id="CP012033">
    <property type="protein sequence ID" value="AKP64759.1"/>
    <property type="molecule type" value="Genomic_DNA"/>
</dbReference>
<dbReference type="GO" id="GO:0004175">
    <property type="term" value="F:endopeptidase activity"/>
    <property type="evidence" value="ECO:0007669"/>
    <property type="project" value="UniProtKB-ARBA"/>
</dbReference>
<evidence type="ECO:0000313" key="4">
    <source>
        <dbReference type="EMBL" id="AKP64759.1"/>
    </source>
</evidence>
<gene>
    <name evidence="4" type="ORF">ABN16_06940</name>
</gene>
<dbReference type="PANTHER" id="PTHR36435">
    <property type="entry name" value="SLR1288 PROTEIN"/>
    <property type="match status" value="1"/>
</dbReference>
<name>A0AAC8UWJ3_9LACO</name>